<protein>
    <submittedName>
        <fullName evidence="1">Uncharacterized protein</fullName>
    </submittedName>
</protein>
<accession>A0ABW6NDL7</accession>
<organism evidence="1 2">
    <name type="scientific">Nocardia africana</name>
    <dbReference type="NCBI Taxonomy" id="134964"/>
    <lineage>
        <taxon>Bacteria</taxon>
        <taxon>Bacillati</taxon>
        <taxon>Actinomycetota</taxon>
        <taxon>Actinomycetes</taxon>
        <taxon>Mycobacteriales</taxon>
        <taxon>Nocardiaceae</taxon>
        <taxon>Nocardia</taxon>
    </lineage>
</organism>
<evidence type="ECO:0000313" key="1">
    <source>
        <dbReference type="EMBL" id="MFF0453237.1"/>
    </source>
</evidence>
<sequence length="340" mass="35998">MVDRAVHLVGSFPAESADDAMRAMMRGAGPLLRTLPTGETRRHRTYVLPIIADLVEQGILEVRQVRGRRKLYRLRSGVQPDSAAMSLGYSAEAREAFPIHTELCGPDGPALQVGMATDFTLGFIALGLPGVIAKRQVFTAATVAEMAAVRKAATDVVIQLEAPAELVLMAKAQPLHRAADSALGLSRGIAALAARAPEGTRFGLHLCLGGKRNRAGAVLRDARPLVDLANAVARYWPSGRTLEYVHGPLSGTGVPASNRPEFYAPLADLDLGDGTAFHAGFVDAEATEAASMRTLRLIETARGRPLEGVSHACGLGRYPRATAETLIARTAAVARAEVTS</sequence>
<name>A0ABW6NDL7_9NOCA</name>
<gene>
    <name evidence="1" type="ORF">ACFYTH_07700</name>
</gene>
<dbReference type="EMBL" id="JBIALX010000003">
    <property type="protein sequence ID" value="MFF0453237.1"/>
    <property type="molecule type" value="Genomic_DNA"/>
</dbReference>
<keyword evidence="2" id="KW-1185">Reference proteome</keyword>
<reference evidence="1 2" key="1">
    <citation type="submission" date="2024-10" db="EMBL/GenBank/DDBJ databases">
        <title>The Natural Products Discovery Center: Release of the First 8490 Sequenced Strains for Exploring Actinobacteria Biosynthetic Diversity.</title>
        <authorList>
            <person name="Kalkreuter E."/>
            <person name="Kautsar S.A."/>
            <person name="Yang D."/>
            <person name="Bader C.D."/>
            <person name="Teijaro C.N."/>
            <person name="Fluegel L."/>
            <person name="Davis C.M."/>
            <person name="Simpson J.R."/>
            <person name="Lauterbach L."/>
            <person name="Steele A.D."/>
            <person name="Gui C."/>
            <person name="Meng S."/>
            <person name="Li G."/>
            <person name="Viehrig K."/>
            <person name="Ye F."/>
            <person name="Su P."/>
            <person name="Kiefer A.F."/>
            <person name="Nichols A."/>
            <person name="Cepeda A.J."/>
            <person name="Yan W."/>
            <person name="Fan B."/>
            <person name="Jiang Y."/>
            <person name="Adhikari A."/>
            <person name="Zheng C.-J."/>
            <person name="Schuster L."/>
            <person name="Cowan T.M."/>
            <person name="Smanski M.J."/>
            <person name="Chevrette M.G."/>
            <person name="De Carvalho L.P.S."/>
            <person name="Shen B."/>
        </authorList>
    </citation>
    <scope>NUCLEOTIDE SEQUENCE [LARGE SCALE GENOMIC DNA]</scope>
    <source>
        <strain evidence="1 2">NPDC004550</strain>
    </source>
</reference>
<comment type="caution">
    <text evidence="1">The sequence shown here is derived from an EMBL/GenBank/DDBJ whole genome shotgun (WGS) entry which is preliminary data.</text>
</comment>
<dbReference type="RefSeq" id="WP_387250095.1">
    <property type="nucleotide sequence ID" value="NZ_JBIALX010000003.1"/>
</dbReference>
<dbReference type="Proteomes" id="UP001601521">
    <property type="component" value="Unassembled WGS sequence"/>
</dbReference>
<proteinExistence type="predicted"/>
<evidence type="ECO:0000313" key="2">
    <source>
        <dbReference type="Proteomes" id="UP001601521"/>
    </source>
</evidence>